<dbReference type="RefSeq" id="WP_278200634.1">
    <property type="nucleotide sequence ID" value="NZ_JAOWLT010000001.1"/>
</dbReference>
<proteinExistence type="predicted"/>
<protein>
    <submittedName>
        <fullName evidence="1">Bacteriophage abortive infection AbiH family protein</fullName>
    </submittedName>
</protein>
<dbReference type="AlphaFoldDB" id="A0AAP3YYQ7"/>
<dbReference type="Pfam" id="PF14253">
    <property type="entry name" value="AbiH"/>
    <property type="match status" value="1"/>
</dbReference>
<name>A0AAP3YYQ7_9LACT</name>
<gene>
    <name evidence="1" type="ORF">OGZ50_00340</name>
</gene>
<accession>A0AAP3YYQ7</accession>
<reference evidence="1" key="2">
    <citation type="journal article" date="2023" name="Food Microbiol.">
        <title>Evaluation of the fermentation potential of lactic acid bacteria isolated from herbs, fruits and vegetables as starter cultures in nut-based milk alternatives.</title>
        <authorList>
            <person name="Huang W."/>
            <person name="Dong A."/>
            <person name="Pham H.T."/>
            <person name="Zhou C."/>
            <person name="Huo Z."/>
            <person name="Watjen A.P."/>
            <person name="Prakash S."/>
            <person name="Bang-Berthelsen C.H."/>
            <person name="Turner M.S."/>
        </authorList>
    </citation>
    <scope>NUCLEOTIDE SEQUENCE</scope>
    <source>
        <strain evidence="1">54</strain>
    </source>
</reference>
<evidence type="ECO:0000313" key="2">
    <source>
        <dbReference type="Proteomes" id="UP001152598"/>
    </source>
</evidence>
<reference evidence="1" key="1">
    <citation type="submission" date="2022-10" db="EMBL/GenBank/DDBJ databases">
        <authorList>
            <person name="Turner M.S."/>
            <person name="Huang W."/>
        </authorList>
    </citation>
    <scope>NUCLEOTIDE SEQUENCE</scope>
    <source>
        <strain evidence="1">54</strain>
    </source>
</reference>
<dbReference type="InterPro" id="IPR025935">
    <property type="entry name" value="AbiH"/>
</dbReference>
<comment type="caution">
    <text evidence="1">The sequence shown here is derived from an EMBL/GenBank/DDBJ whole genome shotgun (WGS) entry which is preliminary data.</text>
</comment>
<dbReference type="Proteomes" id="UP001152598">
    <property type="component" value="Unassembled WGS sequence"/>
</dbReference>
<dbReference type="EMBL" id="JAOWLV010000001">
    <property type="protein sequence ID" value="MDG4975189.1"/>
    <property type="molecule type" value="Genomic_DNA"/>
</dbReference>
<sequence length="172" mass="20581">MRFFIVGNGFDLYHRLPTKYIDFIHFLEKDFPDVYVGLCNLMMKYSLTHFDRNIVEDNYWSEFEEMLGSIEVLELAEEHRDWSTTRDYSGKPNSEILKMLEFGVKSNLYILPWMKNINKKEIPKHEKNKKIEALIQKDSEFLNFNYSQTLEIIYNIDVTKKSSIFTVLLLEN</sequence>
<evidence type="ECO:0000313" key="1">
    <source>
        <dbReference type="EMBL" id="MDG4975189.1"/>
    </source>
</evidence>
<organism evidence="1 2">
    <name type="scientific">Lactococcus lactis</name>
    <dbReference type="NCBI Taxonomy" id="1358"/>
    <lineage>
        <taxon>Bacteria</taxon>
        <taxon>Bacillati</taxon>
        <taxon>Bacillota</taxon>
        <taxon>Bacilli</taxon>
        <taxon>Lactobacillales</taxon>
        <taxon>Streptococcaceae</taxon>
        <taxon>Lactococcus</taxon>
    </lineage>
</organism>